<feature type="transmembrane region" description="Helical" evidence="1">
    <location>
        <begin position="64"/>
        <end position="80"/>
    </location>
</feature>
<comment type="caution">
    <text evidence="2">The sequence shown here is derived from an EMBL/GenBank/DDBJ whole genome shotgun (WGS) entry which is preliminary data.</text>
</comment>
<dbReference type="InterPro" id="IPR000462">
    <property type="entry name" value="CDP-OH_P_trans"/>
</dbReference>
<dbReference type="EMBL" id="PRDK01000005">
    <property type="protein sequence ID" value="MBE8713616.1"/>
    <property type="molecule type" value="Genomic_DNA"/>
</dbReference>
<protein>
    <submittedName>
        <fullName evidence="2">CDP-alcohol phosphatidyltransferase</fullName>
    </submittedName>
</protein>
<feature type="transmembrane region" description="Helical" evidence="1">
    <location>
        <begin position="128"/>
        <end position="148"/>
    </location>
</feature>
<dbReference type="RefSeq" id="WP_196933780.1">
    <property type="nucleotide sequence ID" value="NZ_MU158697.1"/>
</dbReference>
<feature type="transmembrane region" description="Helical" evidence="1">
    <location>
        <begin position="100"/>
        <end position="122"/>
    </location>
</feature>
<name>A0A928UY74_9SPHI</name>
<accession>A0A928UY74</accession>
<feature type="transmembrane region" description="Helical" evidence="1">
    <location>
        <begin position="186"/>
        <end position="203"/>
    </location>
</feature>
<gene>
    <name evidence="2" type="ORF">C4F49_07985</name>
</gene>
<keyword evidence="1" id="KW-1133">Transmembrane helix</keyword>
<dbReference type="Pfam" id="PF01066">
    <property type="entry name" value="CDP-OH_P_transf"/>
    <property type="match status" value="1"/>
</dbReference>
<evidence type="ECO:0000313" key="3">
    <source>
        <dbReference type="Proteomes" id="UP000616201"/>
    </source>
</evidence>
<keyword evidence="1" id="KW-0472">Membrane</keyword>
<dbReference type="Proteomes" id="UP000616201">
    <property type="component" value="Unassembled WGS sequence"/>
</dbReference>
<feature type="transmembrane region" description="Helical" evidence="1">
    <location>
        <begin position="40"/>
        <end position="58"/>
    </location>
</feature>
<dbReference type="InterPro" id="IPR043130">
    <property type="entry name" value="CDP-OH_PTrfase_TM_dom"/>
</dbReference>
<dbReference type="GO" id="GO:0016020">
    <property type="term" value="C:membrane"/>
    <property type="evidence" value="ECO:0007669"/>
    <property type="project" value="InterPro"/>
</dbReference>
<dbReference type="GO" id="GO:0008654">
    <property type="term" value="P:phospholipid biosynthetic process"/>
    <property type="evidence" value="ECO:0007669"/>
    <property type="project" value="InterPro"/>
</dbReference>
<keyword evidence="1" id="KW-0812">Transmembrane</keyword>
<dbReference type="GO" id="GO:0016780">
    <property type="term" value="F:phosphotransferase activity, for other substituted phosphate groups"/>
    <property type="evidence" value="ECO:0007669"/>
    <property type="project" value="InterPro"/>
</dbReference>
<proteinExistence type="predicted"/>
<organism evidence="2 3">
    <name type="scientific">Sphingobacterium hungaricum</name>
    <dbReference type="NCBI Taxonomy" id="2082723"/>
    <lineage>
        <taxon>Bacteria</taxon>
        <taxon>Pseudomonadati</taxon>
        <taxon>Bacteroidota</taxon>
        <taxon>Sphingobacteriia</taxon>
        <taxon>Sphingobacteriales</taxon>
        <taxon>Sphingobacteriaceae</taxon>
        <taxon>Sphingobacterium</taxon>
    </lineage>
</organism>
<evidence type="ECO:0000313" key="2">
    <source>
        <dbReference type="EMBL" id="MBE8713616.1"/>
    </source>
</evidence>
<dbReference type="Gene3D" id="1.20.120.1760">
    <property type="match status" value="1"/>
</dbReference>
<evidence type="ECO:0000256" key="1">
    <source>
        <dbReference type="SAM" id="Phobius"/>
    </source>
</evidence>
<reference evidence="2" key="1">
    <citation type="submission" date="2018-02" db="EMBL/GenBank/DDBJ databases">
        <authorList>
            <person name="Vasarhelyi B.M."/>
            <person name="Deshmukh S."/>
            <person name="Balint B."/>
            <person name="Kukolya J."/>
        </authorList>
    </citation>
    <scope>NUCLEOTIDE SEQUENCE</scope>
    <source>
        <strain evidence="2">KB22</strain>
    </source>
</reference>
<sequence>MEANKSLFSDRKRTNILSSPEQKLIIYLVPRVPSWISSDGLTAIGTFGSVLILISFILAKYVAIPYLLLGILGFIINWVGDSMDGRIAYYRNKSRKWYGFSLDIIMDWVSTVMIGLGYVIYADGKWELTGFLLVACYGWSMIISQLRYKISDKYTIDAGLVGPTEIRVIICLVLLLEVLFPGTMDYLVIVITCILFFINIGDTKKLLDLGDERDRLEKENKSVNN</sequence>
<keyword evidence="3" id="KW-1185">Reference proteome</keyword>
<dbReference type="AlphaFoldDB" id="A0A928UY74"/>